<dbReference type="PRINTS" id="PR01270">
    <property type="entry name" value="HDASUPER"/>
</dbReference>
<evidence type="ECO:0000313" key="4">
    <source>
        <dbReference type="Proteomes" id="UP000631034"/>
    </source>
</evidence>
<dbReference type="PANTHER" id="PTHR10625">
    <property type="entry name" value="HISTONE DEACETYLASE HDAC1-RELATED"/>
    <property type="match status" value="1"/>
</dbReference>
<gene>
    <name evidence="3" type="ORF">IHV25_07715</name>
</gene>
<dbReference type="PANTHER" id="PTHR10625:SF10">
    <property type="entry name" value="HISTONE DEACETYLASE HDAC1"/>
    <property type="match status" value="1"/>
</dbReference>
<evidence type="ECO:0000313" key="3">
    <source>
        <dbReference type="EMBL" id="MBE1237534.1"/>
    </source>
</evidence>
<dbReference type="EMBL" id="JACZHT010000005">
    <property type="protein sequence ID" value="MBE1237534.1"/>
    <property type="molecule type" value="Genomic_DNA"/>
</dbReference>
<feature type="domain" description="Histone deacetylase" evidence="2">
    <location>
        <begin position="20"/>
        <end position="317"/>
    </location>
</feature>
<accession>A0A8J7CE49</accession>
<reference evidence="3" key="1">
    <citation type="submission" date="2020-10" db="EMBL/GenBank/DDBJ databases">
        <title>Genome sequence of the unusual species of purple photosynthetic bacteria, Phaeovibrio sulfidiphilus DSM 23193, type strain.</title>
        <authorList>
            <person name="Kyndt J.A."/>
            <person name="Meyer T.E."/>
        </authorList>
    </citation>
    <scope>NUCLEOTIDE SEQUENCE</scope>
    <source>
        <strain evidence="3">DSM 23193</strain>
    </source>
</reference>
<dbReference type="GO" id="GO:0004407">
    <property type="term" value="F:histone deacetylase activity"/>
    <property type="evidence" value="ECO:0007669"/>
    <property type="project" value="TreeGrafter"/>
</dbReference>
<evidence type="ECO:0000256" key="1">
    <source>
        <dbReference type="ARBA" id="ARBA00005947"/>
    </source>
</evidence>
<dbReference type="Proteomes" id="UP000631034">
    <property type="component" value="Unassembled WGS sequence"/>
</dbReference>
<dbReference type="CDD" id="cd11599">
    <property type="entry name" value="HDAC_classII_2"/>
    <property type="match status" value="1"/>
</dbReference>
<dbReference type="AlphaFoldDB" id="A0A8J7CE49"/>
<dbReference type="Pfam" id="PF00850">
    <property type="entry name" value="Hist_deacetyl"/>
    <property type="match status" value="1"/>
</dbReference>
<protein>
    <submittedName>
        <fullName evidence="3">Histone deacetylase family protein</fullName>
    </submittedName>
</protein>
<evidence type="ECO:0000259" key="2">
    <source>
        <dbReference type="Pfam" id="PF00850"/>
    </source>
</evidence>
<name>A0A8J7CE49_9PROT</name>
<dbReference type="InterPro" id="IPR023696">
    <property type="entry name" value="Ureohydrolase_dom_sf"/>
</dbReference>
<dbReference type="InterPro" id="IPR000286">
    <property type="entry name" value="HDACs"/>
</dbReference>
<dbReference type="Gene3D" id="3.40.800.20">
    <property type="entry name" value="Histone deacetylase domain"/>
    <property type="match status" value="1"/>
</dbReference>
<sequence>MTTLLISHPACLEHDPGVLHPENPTRLRAILRILEMETFAMLEHAEAPYATREQLLRVHPLSYIEEVFQSIPREGCKMLSPEDNNAAKDEDTYLCCSSEEALLRAAGGVILAVDAVMSEDMPFRNAFVPIRPPGHHAERDKAMGFCLFNNVAIGALHAREQWGAERVAVVDFDVHHGNGVQHIFWDDPSLFYASTHEVGLFPFTGHADEKGAHGNIVNCPLPRGSNGDAFREAYTETIFPALTEFKPDLLMICAGFDGHVMDPMSSLELKVEDFRWVTSELLKIARETCNSRVVSTLEGGYDITSLASSVSAHIKTLMEE</sequence>
<dbReference type="InterPro" id="IPR023801">
    <property type="entry name" value="His_deacetylse_dom"/>
</dbReference>
<proteinExistence type="inferred from homology"/>
<dbReference type="GO" id="GO:0040029">
    <property type="term" value="P:epigenetic regulation of gene expression"/>
    <property type="evidence" value="ECO:0007669"/>
    <property type="project" value="TreeGrafter"/>
</dbReference>
<comment type="caution">
    <text evidence="3">The sequence shown here is derived from an EMBL/GenBank/DDBJ whole genome shotgun (WGS) entry which is preliminary data.</text>
</comment>
<dbReference type="SUPFAM" id="SSF52768">
    <property type="entry name" value="Arginase/deacetylase"/>
    <property type="match status" value="1"/>
</dbReference>
<keyword evidence="4" id="KW-1185">Reference proteome</keyword>
<comment type="similarity">
    <text evidence="1">Belongs to the histone deacetylase family.</text>
</comment>
<organism evidence="3 4">
    <name type="scientific">Phaeovibrio sulfidiphilus</name>
    <dbReference type="NCBI Taxonomy" id="1220600"/>
    <lineage>
        <taxon>Bacteria</taxon>
        <taxon>Pseudomonadati</taxon>
        <taxon>Pseudomonadota</taxon>
        <taxon>Alphaproteobacteria</taxon>
        <taxon>Rhodospirillales</taxon>
        <taxon>Rhodospirillaceae</taxon>
        <taxon>Phaeovibrio</taxon>
    </lineage>
</organism>
<dbReference type="RefSeq" id="WP_192534542.1">
    <property type="nucleotide sequence ID" value="NZ_JACZHT010000005.1"/>
</dbReference>
<dbReference type="InterPro" id="IPR037138">
    <property type="entry name" value="His_deacetylse_dom_sf"/>
</dbReference>